<gene>
    <name evidence="12" type="primary">ARG8</name>
    <name evidence="12" type="ORF">AWJ20_2718</name>
</gene>
<dbReference type="InterPro" id="IPR015422">
    <property type="entry name" value="PyrdxlP-dep_Trfase_small"/>
</dbReference>
<dbReference type="FunFam" id="3.40.640.10:FF:000004">
    <property type="entry name" value="Acetylornithine aminotransferase"/>
    <property type="match status" value="1"/>
</dbReference>
<accession>A0A167FC39</accession>
<dbReference type="EMBL" id="CP014503">
    <property type="protein sequence ID" value="ANB15098.1"/>
    <property type="molecule type" value="Genomic_DNA"/>
</dbReference>
<dbReference type="GO" id="GO:0042802">
    <property type="term" value="F:identical protein binding"/>
    <property type="evidence" value="ECO:0007669"/>
    <property type="project" value="TreeGrafter"/>
</dbReference>
<dbReference type="PIRSF" id="PIRSF000521">
    <property type="entry name" value="Transaminase_4ab_Lys_Orn"/>
    <property type="match status" value="1"/>
</dbReference>
<reference evidence="12 13" key="1">
    <citation type="submission" date="2016-02" db="EMBL/GenBank/DDBJ databases">
        <title>Complete genome sequence and transcriptome regulation of the pentose utilising yeast Sugiyamaella lignohabitans.</title>
        <authorList>
            <person name="Bellasio M."/>
            <person name="Peymann A."/>
            <person name="Valli M."/>
            <person name="Sipitzky M."/>
            <person name="Graf A."/>
            <person name="Sauer M."/>
            <person name="Marx H."/>
            <person name="Mattanovich D."/>
        </authorList>
    </citation>
    <scope>NUCLEOTIDE SEQUENCE [LARGE SCALE GENOMIC DNA]</scope>
    <source>
        <strain evidence="12 13">CBS 10342</strain>
    </source>
</reference>
<comment type="similarity">
    <text evidence="4 11">Belongs to the class-III pyridoxal-phosphate-dependent aminotransferase family.</text>
</comment>
<evidence type="ECO:0000256" key="9">
    <source>
        <dbReference type="ARBA" id="ARBA00022679"/>
    </source>
</evidence>
<evidence type="ECO:0000256" key="10">
    <source>
        <dbReference type="ARBA" id="ARBA00022898"/>
    </source>
</evidence>
<dbReference type="PANTHER" id="PTHR11986:SF79">
    <property type="entry name" value="ACETYLORNITHINE AMINOTRANSFERASE, MITOCHONDRIAL"/>
    <property type="match status" value="1"/>
</dbReference>
<dbReference type="InterPro" id="IPR004636">
    <property type="entry name" value="AcOrn/SuccOrn_fam"/>
</dbReference>
<evidence type="ECO:0000256" key="2">
    <source>
        <dbReference type="ARBA" id="ARBA00004173"/>
    </source>
</evidence>
<dbReference type="UniPathway" id="UPA00068">
    <property type="reaction ID" value="UER00109"/>
</dbReference>
<evidence type="ECO:0000313" key="13">
    <source>
        <dbReference type="Proteomes" id="UP000189580"/>
    </source>
</evidence>
<dbReference type="GO" id="GO:0006526">
    <property type="term" value="P:L-arginine biosynthetic process"/>
    <property type="evidence" value="ECO:0007669"/>
    <property type="project" value="UniProtKB-UniPathway"/>
</dbReference>
<dbReference type="HAMAP" id="MF_01107">
    <property type="entry name" value="ArgD_aminotrans_3"/>
    <property type="match status" value="1"/>
</dbReference>
<dbReference type="SUPFAM" id="SSF53383">
    <property type="entry name" value="PLP-dependent transferases"/>
    <property type="match status" value="1"/>
</dbReference>
<sequence>MLRTSRLSLIAQSLGKRAYSVEVNKSWTPYVVQTYSRPEVFLNKGKGSLLWDSEGKKYIDFTAGIAVTSLGHADDEIAEILKDQGSLLLHTSNLYYSDWMVKAAHDIIETTKRSGGMKDAHQVFFANSGTEANEAALKFARKWGNTRSHPRNGVVSFGGSFHGRTFGSLSATATPKYQEPFAPMVPGFKHGTINDTPALSSLITEDTCGVIVEPIQGEGGINSCSVEFLTALRRRCDEVDAVLIYDEIQCGLGRTGDFWAHQILPQEAHPDILTTAKSLGNGFPIGATIVSERIGNVLAKGDHGSTYGGNPLGARIACNTVARLSDAKFLEGVKERSKVFTDRFSQLQTKYPKLVTETRGRGLILGLQLTVDVAPIIDQLREKGLLVVSCGTNTLRFVPALNIPTELIEEGLDIIDATLSSQSQ</sequence>
<dbReference type="GO" id="GO:0003992">
    <property type="term" value="F:N2-acetyl-L-ornithine:2-oxoglutarate 5-aminotransferase activity"/>
    <property type="evidence" value="ECO:0007669"/>
    <property type="project" value="UniProtKB-EC"/>
</dbReference>
<dbReference type="Gene3D" id="3.90.1150.10">
    <property type="entry name" value="Aspartate Aminotransferase, domain 1"/>
    <property type="match status" value="1"/>
</dbReference>
<dbReference type="NCBIfam" id="TIGR00707">
    <property type="entry name" value="argD"/>
    <property type="match status" value="1"/>
</dbReference>
<keyword evidence="13" id="KW-1185">Reference proteome</keyword>
<dbReference type="GO" id="GO:0030170">
    <property type="term" value="F:pyridoxal phosphate binding"/>
    <property type="evidence" value="ECO:0007669"/>
    <property type="project" value="InterPro"/>
</dbReference>
<dbReference type="RefSeq" id="XP_018737575.1">
    <property type="nucleotide sequence ID" value="XM_018879682.1"/>
</dbReference>
<dbReference type="InterPro" id="IPR005814">
    <property type="entry name" value="Aminotrans_3"/>
</dbReference>
<comment type="subcellular location">
    <subcellularLocation>
        <location evidence="2">Mitochondrion</location>
    </subcellularLocation>
</comment>
<dbReference type="EC" id="2.6.1.11" evidence="5"/>
<evidence type="ECO:0000256" key="4">
    <source>
        <dbReference type="ARBA" id="ARBA00008954"/>
    </source>
</evidence>
<name>A0A167FC39_9ASCO</name>
<keyword evidence="10 11" id="KW-0663">Pyridoxal phosphate</keyword>
<dbReference type="GO" id="GO:0005759">
    <property type="term" value="C:mitochondrial matrix"/>
    <property type="evidence" value="ECO:0007669"/>
    <property type="project" value="EnsemblFungi"/>
</dbReference>
<comment type="cofactor">
    <cofactor evidence="1">
        <name>pyridoxal 5'-phosphate</name>
        <dbReference type="ChEBI" id="CHEBI:597326"/>
    </cofactor>
</comment>
<dbReference type="Pfam" id="PF00202">
    <property type="entry name" value="Aminotran_3"/>
    <property type="match status" value="1"/>
</dbReference>
<evidence type="ECO:0000256" key="1">
    <source>
        <dbReference type="ARBA" id="ARBA00001933"/>
    </source>
</evidence>
<dbReference type="Gene3D" id="3.40.640.10">
    <property type="entry name" value="Type I PLP-dependent aspartate aminotransferase-like (Major domain)"/>
    <property type="match status" value="1"/>
</dbReference>
<dbReference type="KEGG" id="slb:AWJ20_2718"/>
<dbReference type="AlphaFoldDB" id="A0A167FC39"/>
<evidence type="ECO:0000256" key="3">
    <source>
        <dbReference type="ARBA" id="ARBA00005024"/>
    </source>
</evidence>
<keyword evidence="9" id="KW-0808">Transferase</keyword>
<protein>
    <recommendedName>
        <fullName evidence="6">Acetylornithine aminotransferase, mitochondrial</fullName>
        <ecNumber evidence="5">2.6.1.11</ecNumber>
    </recommendedName>
</protein>
<evidence type="ECO:0000256" key="8">
    <source>
        <dbReference type="ARBA" id="ARBA00022605"/>
    </source>
</evidence>
<dbReference type="Proteomes" id="UP000189580">
    <property type="component" value="Chromosome b"/>
</dbReference>
<dbReference type="CDD" id="cd00610">
    <property type="entry name" value="OAT_like"/>
    <property type="match status" value="1"/>
</dbReference>
<evidence type="ECO:0000256" key="11">
    <source>
        <dbReference type="RuleBase" id="RU003560"/>
    </source>
</evidence>
<dbReference type="InterPro" id="IPR050103">
    <property type="entry name" value="Class-III_PLP-dep_AT"/>
</dbReference>
<comment type="pathway">
    <text evidence="3">Amino-acid biosynthesis; L-arginine biosynthesis; N(2)-acetyl-L-ornithine from L-glutamate: step 4/4.</text>
</comment>
<dbReference type="PROSITE" id="PS00600">
    <property type="entry name" value="AA_TRANSFER_CLASS_3"/>
    <property type="match status" value="1"/>
</dbReference>
<keyword evidence="8" id="KW-0028">Amino-acid biosynthesis</keyword>
<evidence type="ECO:0000256" key="5">
    <source>
        <dbReference type="ARBA" id="ARBA00012919"/>
    </source>
</evidence>
<organism evidence="12 13">
    <name type="scientific">Sugiyamaella lignohabitans</name>
    <dbReference type="NCBI Taxonomy" id="796027"/>
    <lineage>
        <taxon>Eukaryota</taxon>
        <taxon>Fungi</taxon>
        <taxon>Dikarya</taxon>
        <taxon>Ascomycota</taxon>
        <taxon>Saccharomycotina</taxon>
        <taxon>Dipodascomycetes</taxon>
        <taxon>Dipodascales</taxon>
        <taxon>Trichomonascaceae</taxon>
        <taxon>Sugiyamaella</taxon>
    </lineage>
</organism>
<evidence type="ECO:0000256" key="7">
    <source>
        <dbReference type="ARBA" id="ARBA00022576"/>
    </source>
</evidence>
<proteinExistence type="inferred from homology"/>
<evidence type="ECO:0000313" key="12">
    <source>
        <dbReference type="EMBL" id="ANB15098.1"/>
    </source>
</evidence>
<evidence type="ECO:0000256" key="6">
    <source>
        <dbReference type="ARBA" id="ARBA00021753"/>
    </source>
</evidence>
<dbReference type="InterPro" id="IPR015421">
    <property type="entry name" value="PyrdxlP-dep_Trfase_major"/>
</dbReference>
<dbReference type="PANTHER" id="PTHR11986">
    <property type="entry name" value="AMINOTRANSFERASE CLASS III"/>
    <property type="match status" value="1"/>
</dbReference>
<dbReference type="NCBIfam" id="NF002325">
    <property type="entry name" value="PRK01278.1"/>
    <property type="match status" value="1"/>
</dbReference>
<dbReference type="InterPro" id="IPR015424">
    <property type="entry name" value="PyrdxlP-dep_Trfase"/>
</dbReference>
<keyword evidence="7" id="KW-0032">Aminotransferase</keyword>
<dbReference type="InterPro" id="IPR049704">
    <property type="entry name" value="Aminotrans_3_PPA_site"/>
</dbReference>
<dbReference type="OrthoDB" id="5419315at2759"/>
<dbReference type="GeneID" id="30034660"/>